<proteinExistence type="predicted"/>
<dbReference type="EMBL" id="CAJVPM010004236">
    <property type="protein sequence ID" value="CAG8510897.1"/>
    <property type="molecule type" value="Genomic_DNA"/>
</dbReference>
<sequence length="520" mass="58496">MLNLSGDFKFCNKNNVSAVNDADIPRSGSVFSTCILLANKRTLYPGFHEFFFEFVIPGDLPESISSDHVLCEYFLKATLVPRDADELNSLNKVVDIIDIFVERAMLSNDIYILQGLESTRYVGSKKKILDFEFIIPKIISLDTDSLRFHARWDGLRVDNVTFSFVQSECLRALLPETEVEDSNPPTLIDRATKIISGPFRFNLPRNERLKLQCRPMVFQLPMMEPFVHDYDLFGIEIRHHLIISIQVANRRKDVIHFTVPITVESIIPDPKCSPSPCKVCQNSQSALLHFANKIYHGKILDTNKPISSKDSKNISTKKQSYDQPSQNVTSNDNDIKSNEVKSNEEPKETAPRIVPSRSSSIQYSNRNTTIRNSTINSVNDINDHRINNFKSSISTITESDDDDVTDNISSENTGTTTATTATYINSAENAQQAFSKALPKQNNIFVTTPANVVADKFAKFQFMLQQKRSRQKSMITKNPVKYRSSSSASAIKFVPAGLFDFLAMRANANDTTLDTSTLTA</sequence>
<reference evidence="1" key="1">
    <citation type="submission" date="2021-06" db="EMBL/GenBank/DDBJ databases">
        <authorList>
            <person name="Kallberg Y."/>
            <person name="Tangrot J."/>
            <person name="Rosling A."/>
        </authorList>
    </citation>
    <scope>NUCLEOTIDE SEQUENCE</scope>
    <source>
        <strain evidence="1">AU212A</strain>
    </source>
</reference>
<protein>
    <submittedName>
        <fullName evidence="1">9386_t:CDS:1</fullName>
    </submittedName>
</protein>
<accession>A0ACA9L746</accession>
<name>A0ACA9L746_9GLOM</name>
<keyword evidence="2" id="KW-1185">Reference proteome</keyword>
<dbReference type="Proteomes" id="UP000789860">
    <property type="component" value="Unassembled WGS sequence"/>
</dbReference>
<gene>
    <name evidence="1" type="ORF">SCALOS_LOCUS3654</name>
</gene>
<evidence type="ECO:0000313" key="1">
    <source>
        <dbReference type="EMBL" id="CAG8510897.1"/>
    </source>
</evidence>
<evidence type="ECO:0000313" key="2">
    <source>
        <dbReference type="Proteomes" id="UP000789860"/>
    </source>
</evidence>
<organism evidence="1 2">
    <name type="scientific">Scutellospora calospora</name>
    <dbReference type="NCBI Taxonomy" id="85575"/>
    <lineage>
        <taxon>Eukaryota</taxon>
        <taxon>Fungi</taxon>
        <taxon>Fungi incertae sedis</taxon>
        <taxon>Mucoromycota</taxon>
        <taxon>Glomeromycotina</taxon>
        <taxon>Glomeromycetes</taxon>
        <taxon>Diversisporales</taxon>
        <taxon>Gigasporaceae</taxon>
        <taxon>Scutellospora</taxon>
    </lineage>
</organism>
<comment type="caution">
    <text evidence="1">The sequence shown here is derived from an EMBL/GenBank/DDBJ whole genome shotgun (WGS) entry which is preliminary data.</text>
</comment>